<proteinExistence type="predicted"/>
<dbReference type="AlphaFoldDB" id="A0A1J1JEU2"/>
<gene>
    <name evidence="1" type="ORF">PLAM_0781</name>
</gene>
<name>A0A1J1JEU2_PLAAG</name>
<reference evidence="1" key="1">
    <citation type="submission" date="2015-09" db="EMBL/GenBank/DDBJ databases">
        <authorList>
            <person name="Jackson K.R."/>
            <person name="Lunt B.L."/>
            <person name="Fisher J.N.B."/>
            <person name="Gardner A.V."/>
            <person name="Bailey M.E."/>
            <person name="Deus L.M."/>
            <person name="Earl A.S."/>
            <person name="Gibby P.D."/>
            <person name="Hartmann K.A."/>
            <person name="Liu J.E."/>
            <person name="Manci A.M."/>
            <person name="Nielsen D.A."/>
            <person name="Solomon M.B."/>
            <person name="Breakwell D.P."/>
            <person name="Burnett S.H."/>
            <person name="Grose J.H."/>
        </authorList>
    </citation>
    <scope>NUCLEOTIDE SEQUENCE</scope>
    <source>
        <strain evidence="1">7805</strain>
    </source>
</reference>
<protein>
    <submittedName>
        <fullName evidence="1">Uncharacterized protein</fullName>
    </submittedName>
</protein>
<dbReference type="GeneID" id="77288938"/>
<evidence type="ECO:0000313" key="1">
    <source>
        <dbReference type="EMBL" id="CUM58748.1"/>
    </source>
</evidence>
<dbReference type="RefSeq" id="WP_158442898.1">
    <property type="nucleotide sequence ID" value="NZ_JBAVBW010000117.1"/>
</dbReference>
<sequence>MIREQKGERLIAKLELERDQAQRKIIEEKPNSFVNRAIASVFRWINAD</sequence>
<dbReference type="EMBL" id="LO018304">
    <property type="protein sequence ID" value="CUM58748.1"/>
    <property type="molecule type" value="Genomic_DNA"/>
</dbReference>
<accession>A0A1J1JEU2</accession>
<organism evidence="1">
    <name type="scientific">Planktothrix agardhii</name>
    <name type="common">Oscillatoria agardhii</name>
    <dbReference type="NCBI Taxonomy" id="1160"/>
    <lineage>
        <taxon>Bacteria</taxon>
        <taxon>Bacillati</taxon>
        <taxon>Cyanobacteriota</taxon>
        <taxon>Cyanophyceae</taxon>
        <taxon>Oscillatoriophycideae</taxon>
        <taxon>Oscillatoriales</taxon>
        <taxon>Microcoleaceae</taxon>
        <taxon>Planktothrix</taxon>
    </lineage>
</organism>